<evidence type="ECO:0000256" key="1">
    <source>
        <dbReference type="ARBA" id="ARBA00006817"/>
    </source>
</evidence>
<dbReference type="OrthoDB" id="793407at2"/>
<keyword evidence="4" id="KW-1185">Reference proteome</keyword>
<accession>A0A238LG73</accession>
<dbReference type="Proteomes" id="UP000201613">
    <property type="component" value="Unassembled WGS sequence"/>
</dbReference>
<feature type="domain" description="Activator of Hsp90 ATPase homologue 1/2-like C-terminal" evidence="2">
    <location>
        <begin position="15"/>
        <end position="140"/>
    </location>
</feature>
<dbReference type="InterPro" id="IPR023393">
    <property type="entry name" value="START-like_dom_sf"/>
</dbReference>
<dbReference type="SUPFAM" id="SSF55961">
    <property type="entry name" value="Bet v1-like"/>
    <property type="match status" value="1"/>
</dbReference>
<dbReference type="Gene3D" id="3.30.530.20">
    <property type="match status" value="1"/>
</dbReference>
<comment type="similarity">
    <text evidence="1">Belongs to the AHA1 family.</text>
</comment>
<proteinExistence type="inferred from homology"/>
<organism evidence="3 4">
    <name type="scientific">Flavimaricola marinus</name>
    <dbReference type="NCBI Taxonomy" id="1819565"/>
    <lineage>
        <taxon>Bacteria</taxon>
        <taxon>Pseudomonadati</taxon>
        <taxon>Pseudomonadota</taxon>
        <taxon>Alphaproteobacteria</taxon>
        <taxon>Rhodobacterales</taxon>
        <taxon>Paracoccaceae</taxon>
        <taxon>Flavimaricola</taxon>
    </lineage>
</organism>
<dbReference type="InterPro" id="IPR013538">
    <property type="entry name" value="ASHA1/2-like_C"/>
</dbReference>
<dbReference type="RefSeq" id="WP_093992851.1">
    <property type="nucleotide sequence ID" value="NZ_FXZK01000005.1"/>
</dbReference>
<protein>
    <recommendedName>
        <fullName evidence="2">Activator of Hsp90 ATPase homologue 1/2-like C-terminal domain-containing protein</fullName>
    </recommendedName>
</protein>
<dbReference type="AlphaFoldDB" id="A0A238LG73"/>
<evidence type="ECO:0000313" key="4">
    <source>
        <dbReference type="Proteomes" id="UP000201613"/>
    </source>
</evidence>
<name>A0A238LG73_9RHOB</name>
<dbReference type="Pfam" id="PF08327">
    <property type="entry name" value="AHSA1"/>
    <property type="match status" value="1"/>
</dbReference>
<evidence type="ECO:0000259" key="2">
    <source>
        <dbReference type="Pfam" id="PF08327"/>
    </source>
</evidence>
<reference evidence="3 4" key="1">
    <citation type="submission" date="2017-05" db="EMBL/GenBank/DDBJ databases">
        <authorList>
            <person name="Song R."/>
            <person name="Chenine A.L."/>
            <person name="Ruprecht R.M."/>
        </authorList>
    </citation>
    <scope>NUCLEOTIDE SEQUENCE [LARGE SCALE GENOMIC DNA]</scope>
    <source>
        <strain evidence="3 4">CECT 8899</strain>
    </source>
</reference>
<gene>
    <name evidence="3" type="ORF">LOM8899_02834</name>
</gene>
<evidence type="ECO:0000313" key="3">
    <source>
        <dbReference type="EMBL" id="SMY08679.1"/>
    </source>
</evidence>
<dbReference type="EMBL" id="FXZK01000005">
    <property type="protein sequence ID" value="SMY08679.1"/>
    <property type="molecule type" value="Genomic_DNA"/>
</dbReference>
<sequence>MVPMIEPIEITTVLNTTPEAAFRAFTANVAAWWPVATHSIAGGRVSIEPGVGGRIMETPETGPPNIWGRITEWTEFSRIRFTWYVGEGPDNGTDVLIEFLPTDDGRIGVTLIHSGWEHLAPTALTRHGNYTAGWTKILSHSYAAYVARTCPPVLPHP</sequence>